<dbReference type="EMBL" id="APAU02000054">
    <property type="protein sequence ID" value="EUB58877.1"/>
    <property type="molecule type" value="Genomic_DNA"/>
</dbReference>
<reference evidence="2 3" key="1">
    <citation type="journal article" date="2013" name="Nat. Genet.">
        <title>The genome of the hydatid tapeworm Echinococcus granulosus.</title>
        <authorList>
            <person name="Zheng H."/>
            <person name="Zhang W."/>
            <person name="Zhang L."/>
            <person name="Zhang Z."/>
            <person name="Li J."/>
            <person name="Lu G."/>
            <person name="Zhu Y."/>
            <person name="Wang Y."/>
            <person name="Huang Y."/>
            <person name="Liu J."/>
            <person name="Kang H."/>
            <person name="Chen J."/>
            <person name="Wang L."/>
            <person name="Chen A."/>
            <person name="Yu S."/>
            <person name="Gao Z."/>
            <person name="Jin L."/>
            <person name="Gu W."/>
            <person name="Wang Z."/>
            <person name="Zhao L."/>
            <person name="Shi B."/>
            <person name="Wen H."/>
            <person name="Lin R."/>
            <person name="Jones M.K."/>
            <person name="Brejova B."/>
            <person name="Vinar T."/>
            <person name="Zhao G."/>
            <person name="McManus D.P."/>
            <person name="Chen Z."/>
            <person name="Zhou Y."/>
            <person name="Wang S."/>
        </authorList>
    </citation>
    <scope>NUCLEOTIDE SEQUENCE [LARGE SCALE GENOMIC DNA]</scope>
</reference>
<name>W6UL95_ECHGR</name>
<gene>
    <name evidence="2" type="ORF">EGR_06301</name>
</gene>
<protein>
    <submittedName>
        <fullName evidence="2">Uncharacterized protein</fullName>
    </submittedName>
</protein>
<comment type="caution">
    <text evidence="2">The sequence shown here is derived from an EMBL/GenBank/DDBJ whole genome shotgun (WGS) entry which is preliminary data.</text>
</comment>
<keyword evidence="3" id="KW-1185">Reference proteome</keyword>
<organism evidence="2 3">
    <name type="scientific">Echinococcus granulosus</name>
    <name type="common">Hydatid tapeworm</name>
    <dbReference type="NCBI Taxonomy" id="6210"/>
    <lineage>
        <taxon>Eukaryota</taxon>
        <taxon>Metazoa</taxon>
        <taxon>Spiralia</taxon>
        <taxon>Lophotrochozoa</taxon>
        <taxon>Platyhelminthes</taxon>
        <taxon>Cestoda</taxon>
        <taxon>Eucestoda</taxon>
        <taxon>Cyclophyllidea</taxon>
        <taxon>Taeniidae</taxon>
        <taxon>Echinococcus</taxon>
        <taxon>Echinococcus granulosus group</taxon>
    </lineage>
</organism>
<evidence type="ECO:0000313" key="2">
    <source>
        <dbReference type="EMBL" id="EUB58877.1"/>
    </source>
</evidence>
<evidence type="ECO:0000256" key="1">
    <source>
        <dbReference type="SAM" id="MobiDB-lite"/>
    </source>
</evidence>
<dbReference type="AlphaFoldDB" id="W6UL95"/>
<feature type="region of interest" description="Disordered" evidence="1">
    <location>
        <begin position="25"/>
        <end position="51"/>
    </location>
</feature>
<evidence type="ECO:0000313" key="3">
    <source>
        <dbReference type="Proteomes" id="UP000019149"/>
    </source>
</evidence>
<accession>W6UL95</accession>
<dbReference type="RefSeq" id="XP_024350073.1">
    <property type="nucleotide sequence ID" value="XM_024495550.1"/>
</dbReference>
<dbReference type="Proteomes" id="UP000019149">
    <property type="component" value="Unassembled WGS sequence"/>
</dbReference>
<proteinExistence type="predicted"/>
<dbReference type="GeneID" id="36342016"/>
<dbReference type="KEGG" id="egl:EGR_06301"/>
<dbReference type="CTD" id="36342016"/>
<sequence length="89" mass="9848">MEPKLCVILASTDRECLLAVIKSSEERRGKQSMWSSCSDSDHPDPTAVDSCGSTVETLDTTKYNIVLYKKEKRKSKRLKQQIKGAGKGG</sequence>